<dbReference type="OrthoDB" id="3279538at2759"/>
<name>A0A166J681_9AGAM</name>
<keyword evidence="3" id="KW-1185">Reference proteome</keyword>
<dbReference type="Proteomes" id="UP000076532">
    <property type="component" value="Unassembled WGS sequence"/>
</dbReference>
<sequence length="200" mass="20971">MLNFATPLLALSASILLVGASPLDTRAAESTKCTTTHTGYFEVGTAPFGLSADHHVVYPAAANAAKFKVEFQRCPQLTRYGTASSSNYWGRLAAVESSTIADNQCLTSTPSSTSGILYAKLATCGSEYVPAADQSWVYMDDDFGKEILFAGQCSEQTGYLVDPNSASGAPLTTKGTNLVKLGCIDVVGRSVGTFTLSGLN</sequence>
<dbReference type="AlphaFoldDB" id="A0A166J681"/>
<evidence type="ECO:0000256" key="1">
    <source>
        <dbReference type="SAM" id="SignalP"/>
    </source>
</evidence>
<keyword evidence="1" id="KW-0732">Signal</keyword>
<organism evidence="2 3">
    <name type="scientific">Athelia psychrophila</name>
    <dbReference type="NCBI Taxonomy" id="1759441"/>
    <lineage>
        <taxon>Eukaryota</taxon>
        <taxon>Fungi</taxon>
        <taxon>Dikarya</taxon>
        <taxon>Basidiomycota</taxon>
        <taxon>Agaricomycotina</taxon>
        <taxon>Agaricomycetes</taxon>
        <taxon>Agaricomycetidae</taxon>
        <taxon>Atheliales</taxon>
        <taxon>Atheliaceae</taxon>
        <taxon>Athelia</taxon>
    </lineage>
</organism>
<dbReference type="EMBL" id="KV417554">
    <property type="protein sequence ID" value="KZP20537.1"/>
    <property type="molecule type" value="Genomic_DNA"/>
</dbReference>
<gene>
    <name evidence="2" type="ORF">FIBSPDRAFT_932214</name>
</gene>
<protein>
    <submittedName>
        <fullName evidence="2">Uncharacterized protein</fullName>
    </submittedName>
</protein>
<feature type="chain" id="PRO_5007875676" evidence="1">
    <location>
        <begin position="21"/>
        <end position="200"/>
    </location>
</feature>
<accession>A0A166J681</accession>
<evidence type="ECO:0000313" key="2">
    <source>
        <dbReference type="EMBL" id="KZP20537.1"/>
    </source>
</evidence>
<evidence type="ECO:0000313" key="3">
    <source>
        <dbReference type="Proteomes" id="UP000076532"/>
    </source>
</evidence>
<feature type="signal peptide" evidence="1">
    <location>
        <begin position="1"/>
        <end position="20"/>
    </location>
</feature>
<reference evidence="2 3" key="1">
    <citation type="journal article" date="2016" name="Mol. Biol. Evol.">
        <title>Comparative Genomics of Early-Diverging Mushroom-Forming Fungi Provides Insights into the Origins of Lignocellulose Decay Capabilities.</title>
        <authorList>
            <person name="Nagy L.G."/>
            <person name="Riley R."/>
            <person name="Tritt A."/>
            <person name="Adam C."/>
            <person name="Daum C."/>
            <person name="Floudas D."/>
            <person name="Sun H."/>
            <person name="Yadav J.S."/>
            <person name="Pangilinan J."/>
            <person name="Larsson K.H."/>
            <person name="Matsuura K."/>
            <person name="Barry K."/>
            <person name="Labutti K."/>
            <person name="Kuo R."/>
            <person name="Ohm R.A."/>
            <person name="Bhattacharya S.S."/>
            <person name="Shirouzu T."/>
            <person name="Yoshinaga Y."/>
            <person name="Martin F.M."/>
            <person name="Grigoriev I.V."/>
            <person name="Hibbett D.S."/>
        </authorList>
    </citation>
    <scope>NUCLEOTIDE SEQUENCE [LARGE SCALE GENOMIC DNA]</scope>
    <source>
        <strain evidence="2 3">CBS 109695</strain>
    </source>
</reference>
<proteinExistence type="predicted"/>
<dbReference type="PROSITE" id="PS50231">
    <property type="entry name" value="RICIN_B_LECTIN"/>
    <property type="match status" value="1"/>
</dbReference>